<dbReference type="Gene3D" id="6.10.140.970">
    <property type="match status" value="1"/>
</dbReference>
<feature type="domain" description="PpiC" evidence="6">
    <location>
        <begin position="106"/>
        <end position="219"/>
    </location>
</feature>
<protein>
    <recommendedName>
        <fullName evidence="2">peptidylprolyl isomerase</fullName>
        <ecNumber evidence="2">5.2.1.8</ecNumber>
    </recommendedName>
</protein>
<dbReference type="PROSITE" id="PS51257">
    <property type="entry name" value="PROKAR_LIPOPROTEIN"/>
    <property type="match status" value="1"/>
</dbReference>
<dbReference type="GO" id="GO:0003755">
    <property type="term" value="F:peptidyl-prolyl cis-trans isomerase activity"/>
    <property type="evidence" value="ECO:0007669"/>
    <property type="project" value="UniProtKB-KW"/>
</dbReference>
<keyword evidence="4" id="KW-0697">Rotamase</keyword>
<name>A0A0P1NWG4_9BACT</name>
<gene>
    <name evidence="7" type="ORF">JGI23_01638</name>
</gene>
<evidence type="ECO:0000313" key="7">
    <source>
        <dbReference type="EMBL" id="CUT04100.1"/>
    </source>
</evidence>
<evidence type="ECO:0000256" key="5">
    <source>
        <dbReference type="ARBA" id="ARBA00023235"/>
    </source>
</evidence>
<evidence type="ECO:0000256" key="4">
    <source>
        <dbReference type="ARBA" id="ARBA00023110"/>
    </source>
</evidence>
<dbReference type="InterPro" id="IPR050245">
    <property type="entry name" value="PrsA_foldase"/>
</dbReference>
<dbReference type="EC" id="5.2.1.8" evidence="2"/>
<dbReference type="InterPro" id="IPR027304">
    <property type="entry name" value="Trigger_fact/SurA_dom_sf"/>
</dbReference>
<dbReference type="SUPFAM" id="SSF109998">
    <property type="entry name" value="Triger factor/SurA peptide-binding domain-like"/>
    <property type="match status" value="1"/>
</dbReference>
<dbReference type="PANTHER" id="PTHR47245">
    <property type="entry name" value="PEPTIDYLPROLYL ISOMERASE"/>
    <property type="match status" value="1"/>
</dbReference>
<sequence length="263" mass="31006">MKKHLKKLLIVSLILVFACGKKVKENDYVARVEDEYLLKQDVAGLDSNFVKNYIDIWVKNNLIYQEAIERGYKSDEKIEQMVNEFRKSLIVKNFLQNEILKNAEKISDDEVKKFYEKHQDEFILDKQVVKIGYVKLSSRNEASVLRNKLQRAKDFQSAVADLSSEVGVVEIVPMRYYDQFNIPFPELWRVIWNLNKGEISFPVKSGENYFLIYLYDKKDIGSKADFEIVSDAVRERAIVEKQNLLLDSLISNLKRKYHYEVKW</sequence>
<dbReference type="Proteomes" id="UP000199197">
    <property type="component" value="Unassembled WGS sequence"/>
</dbReference>
<dbReference type="InterPro" id="IPR000297">
    <property type="entry name" value="PPIase_PpiC"/>
</dbReference>
<dbReference type="Pfam" id="PF13145">
    <property type="entry name" value="Rotamase_2"/>
    <property type="match status" value="1"/>
</dbReference>
<keyword evidence="3" id="KW-0732">Signal</keyword>
<keyword evidence="8" id="KW-1185">Reference proteome</keyword>
<proteinExistence type="predicted"/>
<keyword evidence="5" id="KW-0413">Isomerase</keyword>
<evidence type="ECO:0000256" key="1">
    <source>
        <dbReference type="ARBA" id="ARBA00000971"/>
    </source>
</evidence>
<comment type="catalytic activity">
    <reaction evidence="1">
        <text>[protein]-peptidylproline (omega=180) = [protein]-peptidylproline (omega=0)</text>
        <dbReference type="Rhea" id="RHEA:16237"/>
        <dbReference type="Rhea" id="RHEA-COMP:10747"/>
        <dbReference type="Rhea" id="RHEA-COMP:10748"/>
        <dbReference type="ChEBI" id="CHEBI:83833"/>
        <dbReference type="ChEBI" id="CHEBI:83834"/>
        <dbReference type="EC" id="5.2.1.8"/>
    </reaction>
</comment>
<organism evidence="7 8">
    <name type="scientific">Candidatus Chryseopegocella kryptomonas</name>
    <dbReference type="NCBI Taxonomy" id="1633643"/>
    <lineage>
        <taxon>Bacteria</taxon>
        <taxon>Pseudomonadati</taxon>
        <taxon>Candidatus Kryptoniota</taxon>
        <taxon>Candidatus Chryseopegocella</taxon>
    </lineage>
</organism>
<dbReference type="RefSeq" id="WP_092350710.1">
    <property type="nucleotide sequence ID" value="NZ_CZVW01000020.1"/>
</dbReference>
<reference evidence="8" key="1">
    <citation type="submission" date="2015-11" db="EMBL/GenBank/DDBJ databases">
        <authorList>
            <person name="Varghese N."/>
        </authorList>
    </citation>
    <scope>NUCLEOTIDE SEQUENCE [LARGE SCALE GENOMIC DNA]</scope>
    <source>
        <strain evidence="8">JGI-23</strain>
    </source>
</reference>
<dbReference type="AlphaFoldDB" id="A0A0P1NWG4"/>
<dbReference type="PANTHER" id="PTHR47245:SF1">
    <property type="entry name" value="FOLDASE PROTEIN PRSA"/>
    <property type="match status" value="1"/>
</dbReference>
<evidence type="ECO:0000313" key="8">
    <source>
        <dbReference type="Proteomes" id="UP000199197"/>
    </source>
</evidence>
<evidence type="ECO:0000256" key="2">
    <source>
        <dbReference type="ARBA" id="ARBA00013194"/>
    </source>
</evidence>
<evidence type="ECO:0000256" key="3">
    <source>
        <dbReference type="ARBA" id="ARBA00022729"/>
    </source>
</evidence>
<dbReference type="OrthoDB" id="9785180at2"/>
<dbReference type="SUPFAM" id="SSF54534">
    <property type="entry name" value="FKBP-like"/>
    <property type="match status" value="1"/>
</dbReference>
<dbReference type="EMBL" id="CZVW01000020">
    <property type="protein sequence ID" value="CUT04100.1"/>
    <property type="molecule type" value="Genomic_DNA"/>
</dbReference>
<accession>A0A0P1NWG4</accession>
<evidence type="ECO:0000259" key="6">
    <source>
        <dbReference type="Pfam" id="PF13145"/>
    </source>
</evidence>